<evidence type="ECO:0000256" key="1">
    <source>
        <dbReference type="ARBA" id="ARBA00006432"/>
    </source>
</evidence>
<evidence type="ECO:0000313" key="6">
    <source>
        <dbReference type="EMBL" id="CAB5078648.1"/>
    </source>
</evidence>
<evidence type="ECO:0000256" key="2">
    <source>
        <dbReference type="ARBA" id="ARBA00022598"/>
    </source>
</evidence>
<dbReference type="InterPro" id="IPR020845">
    <property type="entry name" value="AMP-binding_CS"/>
</dbReference>
<evidence type="ECO:0000259" key="3">
    <source>
        <dbReference type="Pfam" id="PF00501"/>
    </source>
</evidence>
<reference evidence="5" key="1">
    <citation type="submission" date="2020-05" db="EMBL/GenBank/DDBJ databases">
        <authorList>
            <person name="Chiriac C."/>
            <person name="Salcher M."/>
            <person name="Ghai R."/>
            <person name="Kavagutti S V."/>
        </authorList>
    </citation>
    <scope>NUCLEOTIDE SEQUENCE</scope>
</reference>
<keyword evidence="2" id="KW-0436">Ligase</keyword>
<dbReference type="PANTHER" id="PTHR43201:SF5">
    <property type="entry name" value="MEDIUM-CHAIN ACYL-COA LIGASE ACSF2, MITOCHONDRIAL"/>
    <property type="match status" value="1"/>
</dbReference>
<dbReference type="GO" id="GO:0006631">
    <property type="term" value="P:fatty acid metabolic process"/>
    <property type="evidence" value="ECO:0007669"/>
    <property type="project" value="TreeGrafter"/>
</dbReference>
<accession>A0A6J6APX5</accession>
<dbReference type="Gene3D" id="3.30.300.30">
    <property type="match status" value="1"/>
</dbReference>
<feature type="domain" description="AMP-binding enzyme C-terminal" evidence="4">
    <location>
        <begin position="441"/>
        <end position="516"/>
    </location>
</feature>
<dbReference type="AlphaFoldDB" id="A0A6J6APX5"/>
<dbReference type="EMBL" id="CAEUNJ010000100">
    <property type="protein sequence ID" value="CAB4372714.1"/>
    <property type="molecule type" value="Genomic_DNA"/>
</dbReference>
<dbReference type="NCBIfam" id="NF005801">
    <property type="entry name" value="PRK07656.1"/>
    <property type="match status" value="1"/>
</dbReference>
<name>A0A6J6APX5_9ZZZZ</name>
<dbReference type="PANTHER" id="PTHR43201">
    <property type="entry name" value="ACYL-COA SYNTHETASE"/>
    <property type="match status" value="1"/>
</dbReference>
<feature type="domain" description="AMP-dependent synthetase/ligase" evidence="3">
    <location>
        <begin position="22"/>
        <end position="390"/>
    </location>
</feature>
<gene>
    <name evidence="5" type="ORF">UFOPK4201_01761</name>
    <name evidence="6" type="ORF">UFOPK4371_01801</name>
</gene>
<dbReference type="SUPFAM" id="SSF56801">
    <property type="entry name" value="Acetyl-CoA synthetase-like"/>
    <property type="match status" value="1"/>
</dbReference>
<proteinExistence type="inferred from homology"/>
<evidence type="ECO:0000259" key="4">
    <source>
        <dbReference type="Pfam" id="PF13193"/>
    </source>
</evidence>
<dbReference type="InterPro" id="IPR025110">
    <property type="entry name" value="AMP-bd_C"/>
</dbReference>
<dbReference type="Pfam" id="PF00501">
    <property type="entry name" value="AMP-binding"/>
    <property type="match status" value="1"/>
</dbReference>
<dbReference type="PROSITE" id="PS00455">
    <property type="entry name" value="AMP_BINDING"/>
    <property type="match status" value="1"/>
</dbReference>
<dbReference type="InterPro" id="IPR000873">
    <property type="entry name" value="AMP-dep_synth/lig_dom"/>
</dbReference>
<comment type="similarity">
    <text evidence="1">Belongs to the ATP-dependent AMP-binding enzyme family.</text>
</comment>
<sequence length="539" mass="58269">MSPPMRADENWGTIGRLVLASGERFPNVEALIDGDLRLTFPQLRDRIIDAARAHIAAGIEKGDKVAIWAPNIAEWVISGLGAVMAGGVLVPLNTRYKGTEAADIIRRSGAKVLLCVNGFLGNDYVGMLSGTGIDENCRIVVIKGEAPAGTTSWQDYLNVGAAVPVESVDARVNETSPDDLCDLVFTSGTTGKPKGVMVTHAQTLRVFEVWADVVGLVENDRYLIVNPFFHTFGYKAGIVASFLKGATMIPEPVFDVQKVLARIAAEKVSMLPGPPTLFLSILNDPNRANFDLSSLRVAVTGAAAIPVSMIERMRDELTFKNIITAYGLTEATGTVTMCRPEDDPETIALTSGRAIPDTEVRIVDESNNELPRGEAGEIVCRGYNVMLGYLDNPEATAETIDPEGWLHTGDVGIMDERGYVRITDRTKDMFIVGGFNAYPAEIENLLMGFDGIAQVAVVGVPDERMGEVGMAFVVPRDGVTIDVDALSVWAREEMANFKVPRHYRLVDVLPTNASGKVVKVELREIGRAEMAKLEMGNGA</sequence>
<dbReference type="Gene3D" id="3.40.50.12780">
    <property type="entry name" value="N-terminal domain of ligase-like"/>
    <property type="match status" value="1"/>
</dbReference>
<dbReference type="Pfam" id="PF13193">
    <property type="entry name" value="AMP-binding_C"/>
    <property type="match status" value="1"/>
</dbReference>
<evidence type="ECO:0000313" key="5">
    <source>
        <dbReference type="EMBL" id="CAB4372714.1"/>
    </source>
</evidence>
<dbReference type="InterPro" id="IPR045851">
    <property type="entry name" value="AMP-bd_C_sf"/>
</dbReference>
<organism evidence="5">
    <name type="scientific">freshwater metagenome</name>
    <dbReference type="NCBI Taxonomy" id="449393"/>
    <lineage>
        <taxon>unclassified sequences</taxon>
        <taxon>metagenomes</taxon>
        <taxon>ecological metagenomes</taxon>
    </lineage>
</organism>
<dbReference type="GO" id="GO:0031956">
    <property type="term" value="F:medium-chain fatty acid-CoA ligase activity"/>
    <property type="evidence" value="ECO:0007669"/>
    <property type="project" value="TreeGrafter"/>
</dbReference>
<dbReference type="EMBL" id="CAFBRD010000144">
    <property type="protein sequence ID" value="CAB5078648.1"/>
    <property type="molecule type" value="Genomic_DNA"/>
</dbReference>
<dbReference type="InterPro" id="IPR042099">
    <property type="entry name" value="ANL_N_sf"/>
</dbReference>
<protein>
    <submittedName>
        <fullName evidence="5">Unannotated protein</fullName>
    </submittedName>
</protein>